<dbReference type="EMBL" id="HG994369">
    <property type="protein sequence ID" value="CAF1924810.1"/>
    <property type="molecule type" value="Genomic_DNA"/>
</dbReference>
<accession>A0A816KVL8</accession>
<feature type="transmembrane region" description="Helical" evidence="1">
    <location>
        <begin position="6"/>
        <end position="27"/>
    </location>
</feature>
<keyword evidence="1" id="KW-0812">Transmembrane</keyword>
<dbReference type="AlphaFoldDB" id="A0A816KVL8"/>
<sequence length="89" mass="10393">MKSSQIALACIVMLSLFALHQCAYIFLQVRAWMFKRWRNRTMESMYQRVIMAHAMLWYLIVGVVNICITVGQEIPAKVIATNNVNYKHN</sequence>
<dbReference type="Proteomes" id="UP001295469">
    <property type="component" value="Chromosome C05"/>
</dbReference>
<reference evidence="2" key="1">
    <citation type="submission" date="2021-01" db="EMBL/GenBank/DDBJ databases">
        <authorList>
            <consortium name="Genoscope - CEA"/>
            <person name="William W."/>
        </authorList>
    </citation>
    <scope>NUCLEOTIDE SEQUENCE</scope>
</reference>
<evidence type="ECO:0000313" key="2">
    <source>
        <dbReference type="EMBL" id="CAF1924810.1"/>
    </source>
</evidence>
<protein>
    <submittedName>
        <fullName evidence="2">(rape) hypothetical protein</fullName>
    </submittedName>
</protein>
<keyword evidence="1" id="KW-0472">Membrane</keyword>
<keyword evidence="1" id="KW-1133">Transmembrane helix</keyword>
<name>A0A816KVL8_BRANA</name>
<evidence type="ECO:0000256" key="1">
    <source>
        <dbReference type="SAM" id="Phobius"/>
    </source>
</evidence>
<gene>
    <name evidence="2" type="ORF">DARMORV10_C05P09120.1</name>
</gene>
<organism evidence="2">
    <name type="scientific">Brassica napus</name>
    <name type="common">Rape</name>
    <dbReference type="NCBI Taxonomy" id="3708"/>
    <lineage>
        <taxon>Eukaryota</taxon>
        <taxon>Viridiplantae</taxon>
        <taxon>Streptophyta</taxon>
        <taxon>Embryophyta</taxon>
        <taxon>Tracheophyta</taxon>
        <taxon>Spermatophyta</taxon>
        <taxon>Magnoliopsida</taxon>
        <taxon>eudicotyledons</taxon>
        <taxon>Gunneridae</taxon>
        <taxon>Pentapetalae</taxon>
        <taxon>rosids</taxon>
        <taxon>malvids</taxon>
        <taxon>Brassicales</taxon>
        <taxon>Brassicaceae</taxon>
        <taxon>Brassiceae</taxon>
        <taxon>Brassica</taxon>
    </lineage>
</organism>
<feature type="transmembrane region" description="Helical" evidence="1">
    <location>
        <begin position="48"/>
        <end position="71"/>
    </location>
</feature>
<proteinExistence type="predicted"/>